<protein>
    <submittedName>
        <fullName evidence="1">Uncharacterized protein</fullName>
    </submittedName>
</protein>
<gene>
    <name evidence="1" type="ORF">S06H3_34995</name>
</gene>
<accession>X1MNY8</accession>
<organism evidence="1">
    <name type="scientific">marine sediment metagenome</name>
    <dbReference type="NCBI Taxonomy" id="412755"/>
    <lineage>
        <taxon>unclassified sequences</taxon>
        <taxon>metagenomes</taxon>
        <taxon>ecological metagenomes</taxon>
    </lineage>
</organism>
<evidence type="ECO:0000313" key="1">
    <source>
        <dbReference type="EMBL" id="GAI19756.1"/>
    </source>
</evidence>
<comment type="caution">
    <text evidence="1">The sequence shown here is derived from an EMBL/GenBank/DDBJ whole genome shotgun (WGS) entry which is preliminary data.</text>
</comment>
<proteinExistence type="predicted"/>
<reference evidence="1" key="1">
    <citation type="journal article" date="2014" name="Front. Microbiol.">
        <title>High frequency of phylogenetically diverse reductive dehalogenase-homologous genes in deep subseafloor sedimentary metagenomes.</title>
        <authorList>
            <person name="Kawai M."/>
            <person name="Futagami T."/>
            <person name="Toyoda A."/>
            <person name="Takaki Y."/>
            <person name="Nishi S."/>
            <person name="Hori S."/>
            <person name="Arai W."/>
            <person name="Tsubouchi T."/>
            <person name="Morono Y."/>
            <person name="Uchiyama I."/>
            <person name="Ito T."/>
            <person name="Fujiyama A."/>
            <person name="Inagaki F."/>
            <person name="Takami H."/>
        </authorList>
    </citation>
    <scope>NUCLEOTIDE SEQUENCE</scope>
    <source>
        <strain evidence="1">Expedition CK06-06</strain>
    </source>
</reference>
<dbReference type="AlphaFoldDB" id="X1MNY8"/>
<feature type="non-terminal residue" evidence="1">
    <location>
        <position position="1"/>
    </location>
</feature>
<sequence>PYLPYIRATDIYSYELRPGFEIIRRNVGQKK</sequence>
<dbReference type="EMBL" id="BARV01021071">
    <property type="protein sequence ID" value="GAI19756.1"/>
    <property type="molecule type" value="Genomic_DNA"/>
</dbReference>
<name>X1MNY8_9ZZZZ</name>